<accession>A0A243S3T7</accession>
<dbReference type="Proteomes" id="UP000195105">
    <property type="component" value="Unassembled WGS sequence"/>
</dbReference>
<evidence type="ECO:0000313" key="2">
    <source>
        <dbReference type="EMBL" id="OUD02254.1"/>
    </source>
</evidence>
<dbReference type="EMBL" id="NGFN01000084">
    <property type="protein sequence ID" value="OUD02254.1"/>
    <property type="molecule type" value="Genomic_DNA"/>
</dbReference>
<keyword evidence="3" id="KW-1185">Reference proteome</keyword>
<organism evidence="2 3">
    <name type="scientific">Streptomyces swartbergensis</name>
    <dbReference type="NCBI Taxonomy" id="487165"/>
    <lineage>
        <taxon>Bacteria</taxon>
        <taxon>Bacillati</taxon>
        <taxon>Actinomycetota</taxon>
        <taxon>Actinomycetes</taxon>
        <taxon>Kitasatosporales</taxon>
        <taxon>Streptomycetaceae</taxon>
        <taxon>Streptomyces</taxon>
    </lineage>
</organism>
<protein>
    <recommendedName>
        <fullName evidence="4">SH3 domain-containing protein</fullName>
    </recommendedName>
</protein>
<proteinExistence type="predicted"/>
<name>A0A243S3T7_9ACTN</name>
<dbReference type="Gene3D" id="2.30.30.40">
    <property type="entry name" value="SH3 Domains"/>
    <property type="match status" value="1"/>
</dbReference>
<comment type="caution">
    <text evidence="2">The sequence shown here is derived from an EMBL/GenBank/DDBJ whole genome shotgun (WGS) entry which is preliminary data.</text>
</comment>
<keyword evidence="1" id="KW-0732">Signal</keyword>
<reference evidence="2 3" key="1">
    <citation type="submission" date="2017-05" db="EMBL/GenBank/DDBJ databases">
        <title>Biotechnological potential of actinobacteria isolated from South African environments.</title>
        <authorList>
            <person name="Le Roes-Hill M."/>
            <person name="Prins A."/>
            <person name="Durrell K.A."/>
        </authorList>
    </citation>
    <scope>NUCLEOTIDE SEQUENCE [LARGE SCALE GENOMIC DNA]</scope>
    <source>
        <strain evidence="2 3">HMC13</strain>
    </source>
</reference>
<dbReference type="AlphaFoldDB" id="A0A243S3T7"/>
<evidence type="ECO:0000256" key="1">
    <source>
        <dbReference type="SAM" id="SignalP"/>
    </source>
</evidence>
<dbReference type="RefSeq" id="WP_086601538.1">
    <property type="nucleotide sequence ID" value="NZ_NGFN01000084.1"/>
</dbReference>
<evidence type="ECO:0008006" key="4">
    <source>
        <dbReference type="Google" id="ProtNLM"/>
    </source>
</evidence>
<gene>
    <name evidence="2" type="ORF">CA983_15820</name>
</gene>
<feature type="signal peptide" evidence="1">
    <location>
        <begin position="1"/>
        <end position="34"/>
    </location>
</feature>
<evidence type="ECO:0000313" key="3">
    <source>
        <dbReference type="Proteomes" id="UP000195105"/>
    </source>
</evidence>
<feature type="chain" id="PRO_5038331958" description="SH3 domain-containing protein" evidence="1">
    <location>
        <begin position="35"/>
        <end position="122"/>
    </location>
</feature>
<sequence length="122" mass="12934">MKSLKRRGLTVTTVLTTVVFVAGAFGATSASASAQSTTTKASTRACAGGDYVKAHESVKIRKSKKVNSTALGLLPKGKKAKLLKCSVDLAGTYSLCGWDDDNRWHHISYRGIKGYVPLACVV</sequence>